<accession>A0ABT1DE10</accession>
<feature type="transmembrane region" description="Helical" evidence="1">
    <location>
        <begin position="449"/>
        <end position="470"/>
    </location>
</feature>
<feature type="transmembrane region" description="Helical" evidence="1">
    <location>
        <begin position="309"/>
        <end position="329"/>
    </location>
</feature>
<evidence type="ECO:0000256" key="1">
    <source>
        <dbReference type="SAM" id="Phobius"/>
    </source>
</evidence>
<feature type="transmembrane region" description="Helical" evidence="1">
    <location>
        <begin position="56"/>
        <end position="74"/>
    </location>
</feature>
<organism evidence="2 3">
    <name type="scientific">Paractinoplanes aksuensis</name>
    <dbReference type="NCBI Taxonomy" id="2939490"/>
    <lineage>
        <taxon>Bacteria</taxon>
        <taxon>Bacillati</taxon>
        <taxon>Actinomycetota</taxon>
        <taxon>Actinomycetes</taxon>
        <taxon>Micromonosporales</taxon>
        <taxon>Micromonosporaceae</taxon>
        <taxon>Paractinoplanes</taxon>
    </lineage>
</organism>
<reference evidence="2 3" key="1">
    <citation type="submission" date="2022-06" db="EMBL/GenBank/DDBJ databases">
        <title>New Species of the Genus Actinoplanes, ActinopZanes ferrugineus.</title>
        <authorList>
            <person name="Ding P."/>
        </authorList>
    </citation>
    <scope>NUCLEOTIDE SEQUENCE [LARGE SCALE GENOMIC DNA]</scope>
    <source>
        <strain evidence="2 3">TRM88003</strain>
    </source>
</reference>
<feature type="transmembrane region" description="Helical" evidence="1">
    <location>
        <begin position="239"/>
        <end position="266"/>
    </location>
</feature>
<feature type="transmembrane region" description="Helical" evidence="1">
    <location>
        <begin position="208"/>
        <end position="227"/>
    </location>
</feature>
<dbReference type="Proteomes" id="UP001523369">
    <property type="component" value="Unassembled WGS sequence"/>
</dbReference>
<dbReference type="EMBL" id="JAMYJR010000001">
    <property type="protein sequence ID" value="MCO8269043.1"/>
    <property type="molecule type" value="Genomic_DNA"/>
</dbReference>
<comment type="caution">
    <text evidence="2">The sequence shown here is derived from an EMBL/GenBank/DDBJ whole genome shotgun (WGS) entry which is preliminary data.</text>
</comment>
<dbReference type="RefSeq" id="WP_253235187.1">
    <property type="nucleotide sequence ID" value="NZ_JAMYJR010000001.1"/>
</dbReference>
<proteinExistence type="predicted"/>
<keyword evidence="1" id="KW-0812">Transmembrane</keyword>
<keyword evidence="1" id="KW-1133">Transmembrane helix</keyword>
<name>A0ABT1DE10_9ACTN</name>
<keyword evidence="1" id="KW-0472">Membrane</keyword>
<evidence type="ECO:0000313" key="2">
    <source>
        <dbReference type="EMBL" id="MCO8269043.1"/>
    </source>
</evidence>
<feature type="transmembrane region" description="Helical" evidence="1">
    <location>
        <begin position="81"/>
        <end position="103"/>
    </location>
</feature>
<protein>
    <recommendedName>
        <fullName evidence="4">Integral membrane protein</fullName>
    </recommendedName>
</protein>
<evidence type="ECO:0000313" key="3">
    <source>
        <dbReference type="Proteomes" id="UP001523369"/>
    </source>
</evidence>
<sequence>MAGTAAVALLLLGGAQAGRLDRLTAAVVAMAAGAPAQVAATPSGGLPIALHGRIDLVPLGISVVGAVIFGILLVRRGREGLLWRGSSGAVVFTAAMGATAWFARGRLTLPFGGTPAADAASGCPPGSEQFGGLTGGGLFGGGLLGGRAGGGFPMGDLGGGLSGVVPGGGLPSGLSGRLLGGIGNGGVADGGALDAGFAVGVWPSVGKAAVGTLLVVGLCWLVLRFPALAGGLRGLRWPVAGLTVVGLVVAWGIGGPAAAGAGLLGLPFVLLAGLPWDVHTGGLLSCVLEGPAGLPTGGSMSVWPPAANALVGALLVGVLLVGLAAAATLGRRRVDMLIHTSMQSTCVSTRQHEGEGVAVTASAAAAARVASGRADRTGRETPRRHPEQPRWRAQGLWPRTLVRAAWTGVAGGVLLLALALVGRVSVGLSAQAFILTVPLLDVRVAADPWVAVGTGVVAAAVGSLIADAFVSWRHDASR</sequence>
<evidence type="ECO:0008006" key="4">
    <source>
        <dbReference type="Google" id="ProtNLM"/>
    </source>
</evidence>
<keyword evidence="3" id="KW-1185">Reference proteome</keyword>
<gene>
    <name evidence="2" type="ORF">M1L60_00400</name>
</gene>